<sequence length="783" mass="80466">MDVHGRTGDGRTGRKKVRVRRIAGALVAALLALAGAPSGAAVAAHESSSRALASAAEDAGWVGAWGTALARSGGSCAPCTIRSTAHLSIEGSAVRVTVSNAVGEIPLVVGRTTVSLPSSPNGAGALPGSVREVTFGGQASVTVPVGEVVRSDAVVLDVEHGTDLQVSTYLPQAGTRIGVHAAAHHTSYWATGPDQAGTTDAAPFTNSSSSGYVVSAVEVAGSGAAGTLVAFGDSITDGSGSTFAGNDRWVDRLAARMDAYPPAARLGVVNAGIGGNRLLVDQVDSGLAGPNRFARDALAHDPTTILVLLGINDVWRAAQEPEDDEVTTRRVIDALTDLADQAHADGVRIVGGTLPPFKGWPQFGPEPEAVRQAVNGWIRTTTVLDAVVDLDVAVRDPADPTRLRPDYDSGDGLHPGPAGYRAMAAAIDVADLLPAERTGTVALDTPPRVPATGPTTVRATVTPSRDVADAEVRLGAPVGWEVVEPARNLGTLAAGEQVTVAWEVVRAPGSAARGELVADTLLDGAATSASAQVDVVGAGLRGEYFASEGPAWVFEDLRTTVVDRTVDFPRFLPWLADRAGRTEGAAVRWTGTLTPEVGGDYTLWVRVDDGGRLWLDDELLVDRWVDGSREAASRVLALEAGRSYAVRFETYQNAGNARAVLGWESAATGKEVVPALALAPPSDGGEPTLDVTVTAQARCLAGTVYVAVRATNGEDAPVDVTLATPFGTKAFSAVAPGANAYQSFAVRGTSVEAGEATVTASATVDGEQVSTEVVAPYDATTCG</sequence>
<dbReference type="InterPro" id="IPR013830">
    <property type="entry name" value="SGNH_hydro"/>
</dbReference>
<accession>A0A0H2L635</accession>
<dbReference type="CDD" id="cd01830">
    <property type="entry name" value="XynE_like"/>
    <property type="match status" value="1"/>
</dbReference>
<dbReference type="Proteomes" id="UP000035265">
    <property type="component" value="Unassembled WGS sequence"/>
</dbReference>
<evidence type="ECO:0000313" key="3">
    <source>
        <dbReference type="EMBL" id="KLN35622.1"/>
    </source>
</evidence>
<dbReference type="AlphaFoldDB" id="A0A0H2L635"/>
<keyword evidence="4" id="KW-1185">Reference proteome</keyword>
<dbReference type="PROSITE" id="PS51820">
    <property type="entry name" value="PA14"/>
    <property type="match status" value="1"/>
</dbReference>
<gene>
    <name evidence="3" type="ORF">FB00_04880</name>
</gene>
<dbReference type="InterPro" id="IPR053140">
    <property type="entry name" value="GDSL_Rv0518-like"/>
</dbReference>
<dbReference type="Pfam" id="PF07691">
    <property type="entry name" value="PA14"/>
    <property type="match status" value="1"/>
</dbReference>
<dbReference type="InterPro" id="IPR037524">
    <property type="entry name" value="PA14/GLEYA"/>
</dbReference>
<name>A0A0H2L635_9MICO</name>
<dbReference type="EMBL" id="JNBQ01000003">
    <property type="protein sequence ID" value="KLN35622.1"/>
    <property type="molecule type" value="Genomic_DNA"/>
</dbReference>
<feature type="signal peptide" evidence="1">
    <location>
        <begin position="1"/>
        <end position="40"/>
    </location>
</feature>
<evidence type="ECO:0000259" key="2">
    <source>
        <dbReference type="PROSITE" id="PS51820"/>
    </source>
</evidence>
<dbReference type="SUPFAM" id="SSF52266">
    <property type="entry name" value="SGNH hydrolase"/>
    <property type="match status" value="1"/>
</dbReference>
<proteinExistence type="predicted"/>
<protein>
    <recommendedName>
        <fullName evidence="2">PA14 domain-containing protein</fullName>
    </recommendedName>
</protein>
<dbReference type="InterPro" id="IPR011658">
    <property type="entry name" value="PA14_dom"/>
</dbReference>
<dbReference type="InterPro" id="IPR036514">
    <property type="entry name" value="SGNH_hydro_sf"/>
</dbReference>
<feature type="domain" description="PA14" evidence="2">
    <location>
        <begin position="535"/>
        <end position="677"/>
    </location>
</feature>
<dbReference type="Pfam" id="PF13472">
    <property type="entry name" value="Lipase_GDSL_2"/>
    <property type="match status" value="1"/>
</dbReference>
<reference evidence="3 4" key="1">
    <citation type="submission" date="2014-05" db="EMBL/GenBank/DDBJ databases">
        <title>Cellulosimicrobium funkei U11 genome.</title>
        <authorList>
            <person name="Hu C."/>
            <person name="Gong Y."/>
            <person name="Wan W."/>
            <person name="Jiang M."/>
        </authorList>
    </citation>
    <scope>NUCLEOTIDE SEQUENCE [LARGE SCALE GENOMIC DNA]</scope>
    <source>
        <strain evidence="3 4">U11</strain>
    </source>
</reference>
<dbReference type="PATRIC" id="fig|264251.5.peg.1003"/>
<feature type="chain" id="PRO_5039670425" description="PA14 domain-containing protein" evidence="1">
    <location>
        <begin position="41"/>
        <end position="783"/>
    </location>
</feature>
<dbReference type="PANTHER" id="PTHR43784:SF2">
    <property type="entry name" value="GDSL-LIKE LIPASE_ACYLHYDROLASE, PUTATIVE (AFU_ORTHOLOGUE AFUA_2G00820)-RELATED"/>
    <property type="match status" value="1"/>
</dbReference>
<comment type="caution">
    <text evidence="3">The sequence shown here is derived from an EMBL/GenBank/DDBJ whole genome shotgun (WGS) entry which is preliminary data.</text>
</comment>
<dbReference type="PANTHER" id="PTHR43784">
    <property type="entry name" value="GDSL-LIKE LIPASE/ACYLHYDROLASE, PUTATIVE (AFU_ORTHOLOGUE AFUA_2G00820)-RELATED"/>
    <property type="match status" value="1"/>
</dbReference>
<dbReference type="Gene3D" id="3.90.182.10">
    <property type="entry name" value="Toxin - Anthrax Protective Antigen,domain 1"/>
    <property type="match status" value="1"/>
</dbReference>
<dbReference type="SMART" id="SM00758">
    <property type="entry name" value="PA14"/>
    <property type="match status" value="1"/>
</dbReference>
<evidence type="ECO:0000313" key="4">
    <source>
        <dbReference type="Proteomes" id="UP000035265"/>
    </source>
</evidence>
<dbReference type="SUPFAM" id="SSF56988">
    <property type="entry name" value="Anthrax protective antigen"/>
    <property type="match status" value="1"/>
</dbReference>
<keyword evidence="1" id="KW-0732">Signal</keyword>
<dbReference type="RefSeq" id="WP_052877445.1">
    <property type="nucleotide sequence ID" value="NZ_JNBQ01000003.1"/>
</dbReference>
<evidence type="ECO:0000256" key="1">
    <source>
        <dbReference type="SAM" id="SignalP"/>
    </source>
</evidence>
<dbReference type="Gene3D" id="3.40.50.1110">
    <property type="entry name" value="SGNH hydrolase"/>
    <property type="match status" value="1"/>
</dbReference>
<organism evidence="3 4">
    <name type="scientific">Cellulosimicrobium funkei</name>
    <dbReference type="NCBI Taxonomy" id="264251"/>
    <lineage>
        <taxon>Bacteria</taxon>
        <taxon>Bacillati</taxon>
        <taxon>Actinomycetota</taxon>
        <taxon>Actinomycetes</taxon>
        <taxon>Micrococcales</taxon>
        <taxon>Promicromonosporaceae</taxon>
        <taxon>Cellulosimicrobium</taxon>
    </lineage>
</organism>
<dbReference type="STRING" id="264251.FB00_04880"/>